<dbReference type="Proteomes" id="UP000494265">
    <property type="component" value="Unassembled WGS sequence"/>
</dbReference>
<comment type="caution">
    <text evidence="1">The sequence shown here is derived from an EMBL/GenBank/DDBJ whole genome shotgun (WGS) entry which is preliminary data.</text>
</comment>
<reference evidence="1" key="1">
    <citation type="submission" date="2019-10" db="EMBL/GenBank/DDBJ databases">
        <title>Lactobacillus agilis SY212 Whole Genome Sequencing Project.</title>
        <authorList>
            <person name="Suzuki S."/>
            <person name="Endo A."/>
            <person name="Maeno S."/>
            <person name="Shiwa Y."/>
            <person name="Matsutani M."/>
            <person name="Kajikawa A."/>
        </authorList>
    </citation>
    <scope>NUCLEOTIDE SEQUENCE</scope>
    <source>
        <strain evidence="1">SY212</strain>
    </source>
</reference>
<dbReference type="EMBL" id="BLAM01000216">
    <property type="protein sequence ID" value="GET07198.1"/>
    <property type="molecule type" value="Genomic_DNA"/>
</dbReference>
<accession>A0A6F9YLM1</accession>
<protein>
    <submittedName>
        <fullName evidence="1">Uncharacterized protein</fullName>
    </submittedName>
</protein>
<organism evidence="1">
    <name type="scientific">Ligilactobacillus agilis</name>
    <dbReference type="NCBI Taxonomy" id="1601"/>
    <lineage>
        <taxon>Bacteria</taxon>
        <taxon>Bacillati</taxon>
        <taxon>Bacillota</taxon>
        <taxon>Bacilli</taxon>
        <taxon>Lactobacillales</taxon>
        <taxon>Lactobacillaceae</taxon>
        <taxon>Ligilactobacillus</taxon>
    </lineage>
</organism>
<gene>
    <name evidence="1" type="ORF">SY212_22280</name>
</gene>
<proteinExistence type="predicted"/>
<dbReference type="AlphaFoldDB" id="A0A6F9YLM1"/>
<name>A0A6F9YLM1_9LACO</name>
<sequence>MKGGHVDRGAYYGRARSIEGPINRGPKKVGLAEKISITETPALRGRQDFGGCFPYALFDEFSAKIPPK</sequence>
<evidence type="ECO:0000313" key="1">
    <source>
        <dbReference type="EMBL" id="GET07198.1"/>
    </source>
</evidence>